<comment type="similarity">
    <text evidence="5">Belongs to the CheB family.</text>
</comment>
<comment type="catalytic activity">
    <reaction evidence="4 5">
        <text>[protein]-L-glutamate 5-O-methyl ester + H2O = L-glutamyl-[protein] + methanol + H(+)</text>
        <dbReference type="Rhea" id="RHEA:23236"/>
        <dbReference type="Rhea" id="RHEA-COMP:10208"/>
        <dbReference type="Rhea" id="RHEA-COMP:10311"/>
        <dbReference type="ChEBI" id="CHEBI:15377"/>
        <dbReference type="ChEBI" id="CHEBI:15378"/>
        <dbReference type="ChEBI" id="CHEBI:17790"/>
        <dbReference type="ChEBI" id="CHEBI:29973"/>
        <dbReference type="ChEBI" id="CHEBI:82795"/>
        <dbReference type="EC" id="3.1.1.61"/>
    </reaction>
</comment>
<protein>
    <recommendedName>
        <fullName evidence="5">Protein-glutamate methylesterase/protein-glutamine glutaminase</fullName>
        <ecNumber evidence="5">3.1.1.61</ecNumber>
        <ecNumber evidence="5">3.5.1.44</ecNumber>
    </recommendedName>
</protein>
<proteinExistence type="inferred from homology"/>
<dbReference type="SUPFAM" id="SSF52738">
    <property type="entry name" value="Methylesterase CheB, C-terminal domain"/>
    <property type="match status" value="1"/>
</dbReference>
<accession>A0AA49GGC8</accession>
<dbReference type="GO" id="GO:0005737">
    <property type="term" value="C:cytoplasm"/>
    <property type="evidence" value="ECO:0007669"/>
    <property type="project" value="UniProtKB-SubCell"/>
</dbReference>
<dbReference type="KEGG" id="marp:QYS47_28950"/>
<dbReference type="GO" id="GO:0008984">
    <property type="term" value="F:protein-glutamate methylesterase activity"/>
    <property type="evidence" value="ECO:0007669"/>
    <property type="project" value="UniProtKB-UniRule"/>
</dbReference>
<feature type="modified residue" description="4-aspartylphosphate" evidence="5 7">
    <location>
        <position position="55"/>
    </location>
</feature>
<dbReference type="InterPro" id="IPR000673">
    <property type="entry name" value="Sig_transdc_resp-reg_Me-estase"/>
</dbReference>
<comment type="catalytic activity">
    <reaction evidence="5">
        <text>L-glutaminyl-[protein] + H2O = L-glutamyl-[protein] + NH4(+)</text>
        <dbReference type="Rhea" id="RHEA:16441"/>
        <dbReference type="Rhea" id="RHEA-COMP:10207"/>
        <dbReference type="Rhea" id="RHEA-COMP:10208"/>
        <dbReference type="ChEBI" id="CHEBI:15377"/>
        <dbReference type="ChEBI" id="CHEBI:28938"/>
        <dbReference type="ChEBI" id="CHEBI:29973"/>
        <dbReference type="ChEBI" id="CHEBI:30011"/>
        <dbReference type="EC" id="3.5.1.44"/>
    </reaction>
</comment>
<dbReference type="Proteomes" id="UP001232019">
    <property type="component" value="Chromosome"/>
</dbReference>
<evidence type="ECO:0000313" key="11">
    <source>
        <dbReference type="EMBL" id="WNB18031.1"/>
    </source>
</evidence>
<dbReference type="HAMAP" id="MF_00099">
    <property type="entry name" value="CheB_chemtxs"/>
    <property type="match status" value="1"/>
</dbReference>
<feature type="domain" description="CheB-type methylesterase" evidence="9">
    <location>
        <begin position="157"/>
        <end position="349"/>
    </location>
</feature>
<dbReference type="PANTHER" id="PTHR42872:SF6">
    <property type="entry name" value="PROTEIN-GLUTAMATE METHYLESTERASE_PROTEIN-GLUTAMINE GLUTAMINASE"/>
    <property type="match status" value="1"/>
</dbReference>
<comment type="function">
    <text evidence="5">Involved in chemotaxis. Part of a chemotaxis signal transduction system that modulates chemotaxis in response to various stimuli. Catalyzes the demethylation of specific methylglutamate residues introduced into the chemoreceptors (methyl-accepting chemotaxis proteins or MCP) by CheR. Also mediates the irreversible deamidation of specific glutamine residues to glutamic acid.</text>
</comment>
<evidence type="ECO:0000313" key="10">
    <source>
        <dbReference type="EMBL" id="WKK86653.2"/>
    </source>
</evidence>
<dbReference type="Pfam" id="PF01339">
    <property type="entry name" value="CheB_methylest"/>
    <property type="match status" value="1"/>
</dbReference>
<reference evidence="11 12" key="1">
    <citation type="submission" date="2023-08" db="EMBL/GenBank/DDBJ databases">
        <title>Comparative genomics and taxonomic characterization of three novel marine species of genus Marivirga.</title>
        <authorList>
            <person name="Muhammad N."/>
            <person name="Kim S.-G."/>
        </authorList>
    </citation>
    <scope>NUCLEOTIDE SEQUENCE</scope>
    <source>
        <strain evidence="10 12">ABR2-2</strain>
        <strain evidence="11">BKB1-2</strain>
    </source>
</reference>
<accession>A0AA51ZWJ3</accession>
<evidence type="ECO:0000256" key="3">
    <source>
        <dbReference type="ARBA" id="ARBA00022801"/>
    </source>
</evidence>
<dbReference type="SMART" id="SM00448">
    <property type="entry name" value="REC"/>
    <property type="match status" value="1"/>
</dbReference>
<dbReference type="PROSITE" id="PS50110">
    <property type="entry name" value="RESPONSE_REGULATORY"/>
    <property type="match status" value="1"/>
</dbReference>
<sequence length="354" mass="38862">MAIKVLIVDDSALVRQSFKAILESDREISVIATARDPFVAAERIAKEKPDVITLDMVMPKMDGLTFLKKLMKQAPIPVIVISNQTNKGAELAMKSLEYGAVDVISKPNISNEEQIEESKVLLIDKVKSAYYAGRKSKKIKEERLKNKNNITSNSGAFHHHNTVIAVGASTGGTEAIKDFLQSLPSEMPPILIVQHMPEKFTASFAARLNELCSLHVKEAENNEEIKKNTVYIAPGNFHMSLHYNLSKKYIRITKGDLVNRHRPSVNVLFNSVAKSAGENAIGIIMTGMGDDGALGMKNMFDRGAFTIAQDEDSSVVFGMPMKAIQNKGVTQIMPLNEIAPAVIQLLENKGIATD</sequence>
<dbReference type="NCBIfam" id="NF009206">
    <property type="entry name" value="PRK12555.1"/>
    <property type="match status" value="1"/>
</dbReference>
<dbReference type="GO" id="GO:0006935">
    <property type="term" value="P:chemotaxis"/>
    <property type="evidence" value="ECO:0007669"/>
    <property type="project" value="UniProtKB-UniRule"/>
</dbReference>
<dbReference type="PANTHER" id="PTHR42872">
    <property type="entry name" value="PROTEIN-GLUTAMATE METHYLESTERASE/PROTEIN-GLUTAMINE GLUTAMINASE"/>
    <property type="match status" value="1"/>
</dbReference>
<evidence type="ECO:0000313" key="12">
    <source>
        <dbReference type="Proteomes" id="UP001244443"/>
    </source>
</evidence>
<comment type="PTM">
    <text evidence="5">Phosphorylated by CheA. Phosphorylation of the N-terminal regulatory domain activates the methylesterase activity.</text>
</comment>
<dbReference type="Pfam" id="PF00072">
    <property type="entry name" value="Response_reg"/>
    <property type="match status" value="1"/>
</dbReference>
<evidence type="ECO:0000256" key="7">
    <source>
        <dbReference type="PROSITE-ProRule" id="PRU00169"/>
    </source>
</evidence>
<dbReference type="Proteomes" id="UP001244443">
    <property type="component" value="Chromosome"/>
</dbReference>
<keyword evidence="2 5" id="KW-0145">Chemotaxis</keyword>
<dbReference type="SUPFAM" id="SSF52172">
    <property type="entry name" value="CheY-like"/>
    <property type="match status" value="1"/>
</dbReference>
<evidence type="ECO:0000256" key="5">
    <source>
        <dbReference type="HAMAP-Rule" id="MF_00099"/>
    </source>
</evidence>
<dbReference type="InterPro" id="IPR001789">
    <property type="entry name" value="Sig_transdc_resp-reg_receiver"/>
</dbReference>
<dbReference type="GO" id="GO:0050568">
    <property type="term" value="F:protein-glutamine glutaminase activity"/>
    <property type="evidence" value="ECO:0007669"/>
    <property type="project" value="UniProtKB-UniRule"/>
</dbReference>
<dbReference type="NCBIfam" id="NF001965">
    <property type="entry name" value="PRK00742.1"/>
    <property type="match status" value="1"/>
</dbReference>
<comment type="subcellular location">
    <subcellularLocation>
        <location evidence="5">Cytoplasm</location>
    </subcellularLocation>
</comment>
<keyword evidence="12" id="KW-1185">Reference proteome</keyword>
<dbReference type="PIRSF" id="PIRSF000876">
    <property type="entry name" value="RR_chemtxs_CheB"/>
    <property type="match status" value="1"/>
</dbReference>
<dbReference type="EMBL" id="CP129968">
    <property type="protein sequence ID" value="WNB18031.1"/>
    <property type="molecule type" value="Genomic_DNA"/>
</dbReference>
<dbReference type="InterPro" id="IPR008248">
    <property type="entry name" value="CheB-like"/>
</dbReference>
<evidence type="ECO:0000256" key="6">
    <source>
        <dbReference type="PROSITE-ProRule" id="PRU00050"/>
    </source>
</evidence>
<dbReference type="RefSeq" id="WP_308357960.1">
    <property type="nucleotide sequence ID" value="NZ_CP129968.2"/>
</dbReference>
<feature type="active site" evidence="5 6">
    <location>
        <position position="195"/>
    </location>
</feature>
<dbReference type="CDD" id="cd16432">
    <property type="entry name" value="CheB_Rec"/>
    <property type="match status" value="1"/>
</dbReference>
<evidence type="ECO:0000256" key="4">
    <source>
        <dbReference type="ARBA" id="ARBA00048267"/>
    </source>
</evidence>
<dbReference type="InterPro" id="IPR011006">
    <property type="entry name" value="CheY-like_superfamily"/>
</dbReference>
<dbReference type="Gene3D" id="3.40.50.2300">
    <property type="match status" value="1"/>
</dbReference>
<organism evidence="11">
    <name type="scientific">Marivirga arenosa</name>
    <dbReference type="NCBI Taxonomy" id="3059076"/>
    <lineage>
        <taxon>Bacteria</taxon>
        <taxon>Pseudomonadati</taxon>
        <taxon>Bacteroidota</taxon>
        <taxon>Cytophagia</taxon>
        <taxon>Cytophagales</taxon>
        <taxon>Marivirgaceae</taxon>
        <taxon>Marivirga</taxon>
    </lineage>
</organism>
<evidence type="ECO:0000256" key="2">
    <source>
        <dbReference type="ARBA" id="ARBA00022500"/>
    </source>
</evidence>
<keyword evidence="1 5" id="KW-0963">Cytoplasm</keyword>
<dbReference type="InterPro" id="IPR035909">
    <property type="entry name" value="CheB_C"/>
</dbReference>
<dbReference type="EC" id="3.1.1.61" evidence="5"/>
<feature type="active site" evidence="5 6">
    <location>
        <position position="291"/>
    </location>
</feature>
<feature type="domain" description="Response regulatory" evidence="8">
    <location>
        <begin position="4"/>
        <end position="121"/>
    </location>
</feature>
<feature type="active site" evidence="5 6">
    <location>
        <position position="169"/>
    </location>
</feature>
<dbReference type="GO" id="GO:0000156">
    <property type="term" value="F:phosphorelay response regulator activity"/>
    <property type="evidence" value="ECO:0007669"/>
    <property type="project" value="InterPro"/>
</dbReference>
<evidence type="ECO:0000256" key="1">
    <source>
        <dbReference type="ARBA" id="ARBA00022490"/>
    </source>
</evidence>
<dbReference type="CDD" id="cd17541">
    <property type="entry name" value="REC_CheB-like"/>
    <property type="match status" value="1"/>
</dbReference>
<keyword evidence="5 7" id="KW-0597">Phosphoprotein</keyword>
<name>A0AA51ZWJ3_9BACT</name>
<evidence type="ECO:0000259" key="9">
    <source>
        <dbReference type="PROSITE" id="PS50122"/>
    </source>
</evidence>
<gene>
    <name evidence="5" type="primary">cheB</name>
    <name evidence="11" type="ORF">QYS47_28950</name>
    <name evidence="10" type="ORF">QYS48_07020</name>
</gene>
<dbReference type="AlphaFoldDB" id="A0AA51ZWJ3"/>
<evidence type="ECO:0000259" key="8">
    <source>
        <dbReference type="PROSITE" id="PS50110"/>
    </source>
</evidence>
<dbReference type="PROSITE" id="PS50122">
    <property type="entry name" value="CHEB"/>
    <property type="match status" value="1"/>
</dbReference>
<dbReference type="EMBL" id="CP129970">
    <property type="protein sequence ID" value="WKK86653.2"/>
    <property type="molecule type" value="Genomic_DNA"/>
</dbReference>
<comment type="domain">
    <text evidence="5">Contains a C-terminal catalytic domain, and an N-terminal region which modulates catalytic activity.</text>
</comment>
<keyword evidence="3 5" id="KW-0378">Hydrolase</keyword>
<dbReference type="Gene3D" id="3.40.50.180">
    <property type="entry name" value="Methylesterase CheB, C-terminal domain"/>
    <property type="match status" value="1"/>
</dbReference>
<dbReference type="EC" id="3.5.1.44" evidence="5"/>